<gene>
    <name evidence="3" type="ORF">MNBD_ACTINO01-2100</name>
</gene>
<evidence type="ECO:0000313" key="3">
    <source>
        <dbReference type="EMBL" id="VAW08934.1"/>
    </source>
</evidence>
<dbReference type="AlphaFoldDB" id="A0A3B0TJW9"/>
<keyword evidence="1" id="KW-0479">Metal-binding</keyword>
<dbReference type="EMBL" id="UOEI01000655">
    <property type="protein sequence ID" value="VAW08934.1"/>
    <property type="molecule type" value="Genomic_DNA"/>
</dbReference>
<dbReference type="PANTHER" id="PTHR20854:SF4">
    <property type="entry name" value="INOSITOL-1-MONOPHOSPHATASE-RELATED"/>
    <property type="match status" value="1"/>
</dbReference>
<organism evidence="3">
    <name type="scientific">hydrothermal vent metagenome</name>
    <dbReference type="NCBI Taxonomy" id="652676"/>
    <lineage>
        <taxon>unclassified sequences</taxon>
        <taxon>metagenomes</taxon>
        <taxon>ecological metagenomes</taxon>
    </lineage>
</organism>
<dbReference type="InterPro" id="IPR000760">
    <property type="entry name" value="Inositol_monophosphatase-like"/>
</dbReference>
<reference evidence="3" key="1">
    <citation type="submission" date="2018-06" db="EMBL/GenBank/DDBJ databases">
        <authorList>
            <person name="Zhirakovskaya E."/>
        </authorList>
    </citation>
    <scope>NUCLEOTIDE SEQUENCE</scope>
</reference>
<evidence type="ECO:0000256" key="2">
    <source>
        <dbReference type="ARBA" id="ARBA00022842"/>
    </source>
</evidence>
<keyword evidence="2" id="KW-0460">Magnesium</keyword>
<dbReference type="SUPFAM" id="SSF56655">
    <property type="entry name" value="Carbohydrate phosphatase"/>
    <property type="match status" value="1"/>
</dbReference>
<dbReference type="EC" id="3.1.3.7" evidence="3"/>
<name>A0A3B0TJW9_9ZZZZ</name>
<dbReference type="GO" id="GO:0046872">
    <property type="term" value="F:metal ion binding"/>
    <property type="evidence" value="ECO:0007669"/>
    <property type="project" value="UniProtKB-KW"/>
</dbReference>
<dbReference type="Gene3D" id="3.40.190.80">
    <property type="match status" value="1"/>
</dbReference>
<dbReference type="GO" id="GO:0046854">
    <property type="term" value="P:phosphatidylinositol phosphate biosynthetic process"/>
    <property type="evidence" value="ECO:0007669"/>
    <property type="project" value="InterPro"/>
</dbReference>
<dbReference type="GO" id="GO:0006020">
    <property type="term" value="P:inositol metabolic process"/>
    <property type="evidence" value="ECO:0007669"/>
    <property type="project" value="TreeGrafter"/>
</dbReference>
<proteinExistence type="predicted"/>
<evidence type="ECO:0000256" key="1">
    <source>
        <dbReference type="ARBA" id="ARBA00022723"/>
    </source>
</evidence>
<dbReference type="GO" id="GO:0008934">
    <property type="term" value="F:inositol monophosphate 1-phosphatase activity"/>
    <property type="evidence" value="ECO:0007669"/>
    <property type="project" value="TreeGrafter"/>
</dbReference>
<dbReference type="Pfam" id="PF00459">
    <property type="entry name" value="Inositol_P"/>
    <property type="match status" value="1"/>
</dbReference>
<sequence>MDHTEDLQRINDALDAAVVVFEAFTPGDVESTFKSGDDPLTQADLMVDDVLRRVLPRDGEGWLSEETVDSTDRLARSRVWIVDPIDGTREFVQGIPEWCISIGLIVDGQAVAGGVHNPATGERITGAIGHGVKYSGKGDVVGGTCLTDATVGASRSELKRGEWDPFTHCVSNIVPTGSVAYKLALVAAGRLDATWTLCPKNEWDLAGGAALLAAAGAWGVLKDGSPPTWNNEDPLVPGFIATTAALRDEVSALLL</sequence>
<dbReference type="PROSITE" id="PS00630">
    <property type="entry name" value="IMP_2"/>
    <property type="match status" value="1"/>
</dbReference>
<dbReference type="GO" id="GO:0007165">
    <property type="term" value="P:signal transduction"/>
    <property type="evidence" value="ECO:0007669"/>
    <property type="project" value="TreeGrafter"/>
</dbReference>
<accession>A0A3B0TJW9</accession>
<dbReference type="Gene3D" id="3.30.540.10">
    <property type="entry name" value="Fructose-1,6-Bisphosphatase, subunit A, domain 1"/>
    <property type="match status" value="1"/>
</dbReference>
<keyword evidence="3" id="KW-0378">Hydrolase</keyword>
<dbReference type="CDD" id="cd01638">
    <property type="entry name" value="CysQ"/>
    <property type="match status" value="1"/>
</dbReference>
<dbReference type="PRINTS" id="PR00377">
    <property type="entry name" value="IMPHPHTASES"/>
</dbReference>
<dbReference type="PANTHER" id="PTHR20854">
    <property type="entry name" value="INOSITOL MONOPHOSPHATASE"/>
    <property type="match status" value="1"/>
</dbReference>
<protein>
    <submittedName>
        <fullName evidence="3">3'(2'),5'-bisphosphate nucleotidase</fullName>
        <ecNumber evidence="3">3.1.3.7</ecNumber>
    </submittedName>
</protein>
<dbReference type="GO" id="GO:0008441">
    <property type="term" value="F:3'(2'),5'-bisphosphate nucleotidase activity"/>
    <property type="evidence" value="ECO:0007669"/>
    <property type="project" value="UniProtKB-EC"/>
</dbReference>
<dbReference type="InterPro" id="IPR020550">
    <property type="entry name" value="Inositol_monophosphatase_CS"/>
</dbReference>